<evidence type="ECO:0000259" key="9">
    <source>
        <dbReference type="Pfam" id="PF00905"/>
    </source>
</evidence>
<evidence type="ECO:0000256" key="1">
    <source>
        <dbReference type="ARBA" id="ARBA00007898"/>
    </source>
</evidence>
<dbReference type="InterPro" id="IPR001460">
    <property type="entry name" value="PCN-bd_Tpept"/>
</dbReference>
<gene>
    <name evidence="10" type="ORF">GS399_18720</name>
</gene>
<dbReference type="RefSeq" id="WP_160846189.1">
    <property type="nucleotide sequence ID" value="NZ_WVHT01000012.1"/>
</dbReference>
<comment type="catalytic activity">
    <reaction evidence="7">
        <text>a beta-lactam + H2O = a substituted beta-amino acid</text>
        <dbReference type="Rhea" id="RHEA:20401"/>
        <dbReference type="ChEBI" id="CHEBI:15377"/>
        <dbReference type="ChEBI" id="CHEBI:35627"/>
        <dbReference type="ChEBI" id="CHEBI:140347"/>
        <dbReference type="EC" id="3.5.2.6"/>
    </reaction>
</comment>
<evidence type="ECO:0000256" key="5">
    <source>
        <dbReference type="ARBA" id="ARBA00023251"/>
    </source>
</evidence>
<evidence type="ECO:0000256" key="4">
    <source>
        <dbReference type="ARBA" id="ARBA00022801"/>
    </source>
</evidence>
<evidence type="ECO:0000256" key="3">
    <source>
        <dbReference type="ARBA" id="ARBA00022729"/>
    </source>
</evidence>
<feature type="domain" description="Penicillin-binding protein transpeptidase" evidence="9">
    <location>
        <begin position="51"/>
        <end position="244"/>
    </location>
</feature>
<comment type="similarity">
    <text evidence="1 7">Belongs to the class-D beta-lactamase family.</text>
</comment>
<proteinExistence type="inferred from homology"/>
<protein>
    <recommendedName>
        <fullName evidence="2 7">Beta-lactamase</fullName>
        <ecNumber evidence="2 7">3.5.2.6</ecNumber>
    </recommendedName>
</protein>
<keyword evidence="3 8" id="KW-0732">Signal</keyword>
<dbReference type="EMBL" id="WVHT01000012">
    <property type="protein sequence ID" value="MXV53009.1"/>
    <property type="molecule type" value="Genomic_DNA"/>
</dbReference>
<dbReference type="InterPro" id="IPR002137">
    <property type="entry name" value="Beta-lactam_class-D_AS"/>
</dbReference>
<dbReference type="InterPro" id="IPR012338">
    <property type="entry name" value="Beta-lactam/transpept-like"/>
</dbReference>
<dbReference type="Proteomes" id="UP000466586">
    <property type="component" value="Unassembled WGS sequence"/>
</dbReference>
<dbReference type="GO" id="GO:0046677">
    <property type="term" value="P:response to antibiotic"/>
    <property type="evidence" value="ECO:0007669"/>
    <property type="project" value="UniProtKB-UniRule"/>
</dbReference>
<feature type="active site" description="Acyl-ester intermediate" evidence="6">
    <location>
        <position position="62"/>
    </location>
</feature>
<dbReference type="GO" id="GO:0008658">
    <property type="term" value="F:penicillin binding"/>
    <property type="evidence" value="ECO:0007669"/>
    <property type="project" value="InterPro"/>
</dbReference>
<dbReference type="GO" id="GO:0017001">
    <property type="term" value="P:antibiotic catabolic process"/>
    <property type="evidence" value="ECO:0007669"/>
    <property type="project" value="InterPro"/>
</dbReference>
<evidence type="ECO:0000256" key="2">
    <source>
        <dbReference type="ARBA" id="ARBA00012865"/>
    </source>
</evidence>
<reference evidence="10 11" key="1">
    <citation type="submission" date="2019-11" db="EMBL/GenBank/DDBJ databases">
        <title>Pedobacter sp. HMF7647 Genome sequencing and assembly.</title>
        <authorList>
            <person name="Kang H."/>
            <person name="Kim H."/>
            <person name="Joh K."/>
        </authorList>
    </citation>
    <scope>NUCLEOTIDE SEQUENCE [LARGE SCALE GENOMIC DNA]</scope>
    <source>
        <strain evidence="10 11">HMF7647</strain>
    </source>
</reference>
<organism evidence="10 11">
    <name type="scientific">Hufsiella arboris</name>
    <dbReference type="NCBI Taxonomy" id="2695275"/>
    <lineage>
        <taxon>Bacteria</taxon>
        <taxon>Pseudomonadati</taxon>
        <taxon>Bacteroidota</taxon>
        <taxon>Sphingobacteriia</taxon>
        <taxon>Sphingobacteriales</taxon>
        <taxon>Sphingobacteriaceae</taxon>
        <taxon>Hufsiella</taxon>
    </lineage>
</organism>
<keyword evidence="4 7" id="KW-0378">Hydrolase</keyword>
<dbReference type="EC" id="3.5.2.6" evidence="2 7"/>
<keyword evidence="11" id="KW-1185">Reference proteome</keyword>
<evidence type="ECO:0000313" key="10">
    <source>
        <dbReference type="EMBL" id="MXV53009.1"/>
    </source>
</evidence>
<evidence type="ECO:0000256" key="7">
    <source>
        <dbReference type="RuleBase" id="RU361140"/>
    </source>
</evidence>
<evidence type="ECO:0000313" key="11">
    <source>
        <dbReference type="Proteomes" id="UP000466586"/>
    </source>
</evidence>
<keyword evidence="5 7" id="KW-0046">Antibiotic resistance</keyword>
<evidence type="ECO:0000256" key="6">
    <source>
        <dbReference type="PIRSR" id="PIRSR602137-50"/>
    </source>
</evidence>
<sequence>MQKKIISFLLTVLPTCAFSQAVNIDHFKALKLQGSTTVYDLKADKWHYTDKRDAARKTLPASTFKIANSLIALDTKAIADTDVIIQYDGQPKTFKGTIVPEWNVSTDMKNAFKNSTIWFYVKMAEKIGITTYQHYLRKIHYGNLKIKHGKNGDFWNYGCFGISPINQINFLKALYLNQLPFTKTTIDKVKDMMLIKQTSKYSLYAKTGWSYDGFDNGWWVGYVETGNNIYFFATRVTKSLNEKNDQFSQSRMSITRQVFKELNLISLD</sequence>
<dbReference type="GO" id="GO:0008800">
    <property type="term" value="F:beta-lactamase activity"/>
    <property type="evidence" value="ECO:0007669"/>
    <property type="project" value="UniProtKB-UniRule"/>
</dbReference>
<dbReference type="SUPFAM" id="SSF56601">
    <property type="entry name" value="beta-lactamase/transpeptidase-like"/>
    <property type="match status" value="1"/>
</dbReference>
<feature type="modified residue" description="N6-carboxylysine" evidence="6">
    <location>
        <position position="65"/>
    </location>
</feature>
<dbReference type="PROSITE" id="PS00337">
    <property type="entry name" value="BETA_LACTAMASE_D"/>
    <property type="match status" value="1"/>
</dbReference>
<feature type="signal peptide" evidence="8">
    <location>
        <begin position="1"/>
        <end position="21"/>
    </location>
</feature>
<dbReference type="AlphaFoldDB" id="A0A7K1YG86"/>
<accession>A0A7K1YG86</accession>
<feature type="chain" id="PRO_5029524650" description="Beta-lactamase" evidence="8">
    <location>
        <begin position="22"/>
        <end position="268"/>
    </location>
</feature>
<name>A0A7K1YG86_9SPHI</name>
<dbReference type="Pfam" id="PF00905">
    <property type="entry name" value="Transpeptidase"/>
    <property type="match status" value="1"/>
</dbReference>
<dbReference type="Gene3D" id="3.40.710.10">
    <property type="entry name" value="DD-peptidase/beta-lactamase superfamily"/>
    <property type="match status" value="1"/>
</dbReference>
<comment type="caution">
    <text evidence="10">The sequence shown here is derived from an EMBL/GenBank/DDBJ whole genome shotgun (WGS) entry which is preliminary data.</text>
</comment>
<evidence type="ECO:0000256" key="8">
    <source>
        <dbReference type="SAM" id="SignalP"/>
    </source>
</evidence>